<feature type="compositionally biased region" description="Basic and acidic residues" evidence="1">
    <location>
        <begin position="185"/>
        <end position="219"/>
    </location>
</feature>
<feature type="region of interest" description="Disordered" evidence="1">
    <location>
        <begin position="1"/>
        <end position="62"/>
    </location>
</feature>
<feature type="region of interest" description="Disordered" evidence="1">
    <location>
        <begin position="99"/>
        <end position="219"/>
    </location>
</feature>
<feature type="compositionally biased region" description="Basic and acidic residues" evidence="1">
    <location>
        <begin position="152"/>
        <end position="174"/>
    </location>
</feature>
<dbReference type="EMBL" id="JAAAJA010000565">
    <property type="protein sequence ID" value="KAG0251793.1"/>
    <property type="molecule type" value="Genomic_DNA"/>
</dbReference>
<feature type="compositionally biased region" description="Basic and acidic residues" evidence="1">
    <location>
        <begin position="261"/>
        <end position="274"/>
    </location>
</feature>
<feature type="region of interest" description="Disordered" evidence="1">
    <location>
        <begin position="255"/>
        <end position="301"/>
    </location>
</feature>
<feature type="region of interest" description="Disordered" evidence="1">
    <location>
        <begin position="381"/>
        <end position="401"/>
    </location>
</feature>
<keyword evidence="3" id="KW-1185">Reference proteome</keyword>
<gene>
    <name evidence="2" type="ORF">BG011_007366</name>
</gene>
<dbReference type="Proteomes" id="UP000726737">
    <property type="component" value="Unassembled WGS sequence"/>
</dbReference>
<dbReference type="AlphaFoldDB" id="A0A9P6PTP8"/>
<name>A0A9P6PTP8_9FUNG</name>
<organism evidence="2 3">
    <name type="scientific">Mortierella polycephala</name>
    <dbReference type="NCBI Taxonomy" id="41804"/>
    <lineage>
        <taxon>Eukaryota</taxon>
        <taxon>Fungi</taxon>
        <taxon>Fungi incertae sedis</taxon>
        <taxon>Mucoromycota</taxon>
        <taxon>Mortierellomycotina</taxon>
        <taxon>Mortierellomycetes</taxon>
        <taxon>Mortierellales</taxon>
        <taxon>Mortierellaceae</taxon>
        <taxon>Mortierella</taxon>
    </lineage>
</organism>
<accession>A0A9P6PTP8</accession>
<feature type="compositionally biased region" description="Basic and acidic residues" evidence="1">
    <location>
        <begin position="99"/>
        <end position="128"/>
    </location>
</feature>
<reference evidence="2" key="1">
    <citation type="journal article" date="2020" name="Fungal Divers.">
        <title>Resolving the Mortierellaceae phylogeny through synthesis of multi-gene phylogenetics and phylogenomics.</title>
        <authorList>
            <person name="Vandepol N."/>
            <person name="Liber J."/>
            <person name="Desiro A."/>
            <person name="Na H."/>
            <person name="Kennedy M."/>
            <person name="Barry K."/>
            <person name="Grigoriev I.V."/>
            <person name="Miller A.N."/>
            <person name="O'Donnell K."/>
            <person name="Stajich J.E."/>
            <person name="Bonito G."/>
        </authorList>
    </citation>
    <scope>NUCLEOTIDE SEQUENCE</scope>
    <source>
        <strain evidence="2">KOD948</strain>
    </source>
</reference>
<evidence type="ECO:0000313" key="3">
    <source>
        <dbReference type="Proteomes" id="UP000726737"/>
    </source>
</evidence>
<feature type="compositionally biased region" description="Polar residues" evidence="1">
    <location>
        <begin position="384"/>
        <end position="397"/>
    </location>
</feature>
<protein>
    <submittedName>
        <fullName evidence="2">Uncharacterized protein</fullName>
    </submittedName>
</protein>
<evidence type="ECO:0000313" key="2">
    <source>
        <dbReference type="EMBL" id="KAG0251793.1"/>
    </source>
</evidence>
<comment type="caution">
    <text evidence="2">The sequence shown here is derived from an EMBL/GenBank/DDBJ whole genome shotgun (WGS) entry which is preliminary data.</text>
</comment>
<feature type="compositionally biased region" description="Basic and acidic residues" evidence="1">
    <location>
        <begin position="1"/>
        <end position="14"/>
    </location>
</feature>
<proteinExistence type="predicted"/>
<sequence>MEPHSQNENSRQEQRSSPSLSALSSDQASAIDGHKDGSDITQKDTADSILMSSSSSQENERDQVLKVALLEAERCKAELSELHAELTLQDLWNMVKKFEKDKKQQEADSERKGPKKKNTDREQEHQGATEDQWTQLHGEAGYSRNGQVSNSQDKKERKHTLGADKKKRSEKEDAGVSAEEGETDTLVKEPENLKNRGLEREGHVLPGKDMEAADGNHNEKARAKIMTENGERVNRGKQVGRGAPLIDEIRTELATGSGNQKKTDNGKIKGEVKGKGKVKSKNNENMSELDHDSGNDVVPPSKTKDLVKVLQDRIDKSIGAVNMMFEQKKSGRHIMMESCPEAETQRLNKILAAAYANEFRKLVRKAKKVIKVLSKYERGMPQKDSATLLQPKNGTRSVSEELKDVQSHCNQFVTAPGATEEVTIAEDLIAPVEPTSDLWAAYLAL</sequence>
<dbReference type="OrthoDB" id="10414227at2759"/>
<evidence type="ECO:0000256" key="1">
    <source>
        <dbReference type="SAM" id="MobiDB-lite"/>
    </source>
</evidence>
<feature type="compositionally biased region" description="Basic and acidic residues" evidence="1">
    <location>
        <begin position="32"/>
        <end position="46"/>
    </location>
</feature>
<feature type="compositionally biased region" description="Low complexity" evidence="1">
    <location>
        <begin position="16"/>
        <end position="30"/>
    </location>
</feature>